<dbReference type="PANTHER" id="PTHR40940:SF2">
    <property type="entry name" value="BATD"/>
    <property type="match status" value="1"/>
</dbReference>
<evidence type="ECO:0000313" key="3">
    <source>
        <dbReference type="EMBL" id="OGK06317.1"/>
    </source>
</evidence>
<organism evidence="3 4">
    <name type="scientific">Candidatus Raymondbacteria bacterium RIFOXYD12_FULL_49_13</name>
    <dbReference type="NCBI Taxonomy" id="1817890"/>
    <lineage>
        <taxon>Bacteria</taxon>
        <taxon>Raymondiibacteriota</taxon>
    </lineage>
</organism>
<gene>
    <name evidence="3" type="ORF">A2519_08575</name>
</gene>
<keyword evidence="1" id="KW-1133">Transmembrane helix</keyword>
<dbReference type="InterPro" id="IPR025738">
    <property type="entry name" value="BatD"/>
</dbReference>
<dbReference type="EMBL" id="MFYX01000033">
    <property type="protein sequence ID" value="OGK06317.1"/>
    <property type="molecule type" value="Genomic_DNA"/>
</dbReference>
<dbReference type="Pfam" id="PF13584">
    <property type="entry name" value="BatD"/>
    <property type="match status" value="2"/>
</dbReference>
<proteinExistence type="predicted"/>
<reference evidence="3 4" key="1">
    <citation type="journal article" date="2016" name="Nat. Commun.">
        <title>Thousands of microbial genomes shed light on interconnected biogeochemical processes in an aquifer system.</title>
        <authorList>
            <person name="Anantharaman K."/>
            <person name="Brown C.T."/>
            <person name="Hug L.A."/>
            <person name="Sharon I."/>
            <person name="Castelle C.J."/>
            <person name="Probst A.J."/>
            <person name="Thomas B.C."/>
            <person name="Singh A."/>
            <person name="Wilkins M.J."/>
            <person name="Karaoz U."/>
            <person name="Brodie E.L."/>
            <person name="Williams K.H."/>
            <person name="Hubbard S.S."/>
            <person name="Banfield J.F."/>
        </authorList>
    </citation>
    <scope>NUCLEOTIDE SEQUENCE [LARGE SCALE GENOMIC DNA]</scope>
</reference>
<accession>A0A1F7FIK3</accession>
<dbReference type="Proteomes" id="UP000179243">
    <property type="component" value="Unassembled WGS sequence"/>
</dbReference>
<keyword evidence="1" id="KW-0812">Transmembrane</keyword>
<dbReference type="PANTHER" id="PTHR40940">
    <property type="entry name" value="PROTEIN BATD-RELATED"/>
    <property type="match status" value="1"/>
</dbReference>
<evidence type="ECO:0000256" key="2">
    <source>
        <dbReference type="SAM" id="SignalP"/>
    </source>
</evidence>
<name>A0A1F7FIK3_UNCRA</name>
<comment type="caution">
    <text evidence="3">The sequence shown here is derived from an EMBL/GenBank/DDBJ whole genome shotgun (WGS) entry which is preliminary data.</text>
</comment>
<feature type="chain" id="PRO_5009528749" description="Protein BatD" evidence="2">
    <location>
        <begin position="23"/>
        <end position="600"/>
    </location>
</feature>
<evidence type="ECO:0008006" key="5">
    <source>
        <dbReference type="Google" id="ProtNLM"/>
    </source>
</evidence>
<protein>
    <recommendedName>
        <fullName evidence="5">Protein BatD</fullName>
    </recommendedName>
</protein>
<feature type="signal peptide" evidence="2">
    <location>
        <begin position="1"/>
        <end position="22"/>
    </location>
</feature>
<keyword evidence="1" id="KW-0472">Membrane</keyword>
<sequence>MRCFFSFSITCLLFLAPLPVLSMQFEASIDKNKMTLDEDVTVTIQVSGEDVQDNVPFPAIQESPDFKFVNKNNYQNSSQNITVINGRFKKSIVRTVTFQFVFKPVRIGECQLPSFAFNYNNTQKNFAGSKIQVLKESPESADIDFFFTFSKNKLFVNEQMVLTAVLRKKAGSAVNQIKRPEIEKNLSRYFWMKPVTDKVEGKIESVNGQNYEVYRISFIAFPVLAGTIKIPSVPLEYTVVERRRQQNRDPFFNDAFFNSFFDNATTKTKTKYSSPVTLEVKDLPSLRKPADFQGAVGVFSIAAMVDKTNIKAGEALNLKVTVSGRGNEKSFNAVHIKNIDRFEVFDPEITATADVKGGEVRITKIFKYVLIPQVEGAYSIGPITLYYFNPDRGVYDSAQTEIAISVKPGKVSRTSGERYLSKEEIKLVGKDIQYIKTSAGRLTDQSKRLYREPLFALLTVFPFLFTLVFALVQRQRERLETDIEYARMKKARKKAARLLAGAETQVAHSAGGEFFATINKSLSGYIADKLNLAAAGLTNDMIRETLLKRGVGNVAVDEVLGFFNECDLYRFGSMSASETERRAQYRKAEALITRLEKELK</sequence>
<dbReference type="AlphaFoldDB" id="A0A1F7FIK3"/>
<evidence type="ECO:0000256" key="1">
    <source>
        <dbReference type="SAM" id="Phobius"/>
    </source>
</evidence>
<evidence type="ECO:0000313" key="4">
    <source>
        <dbReference type="Proteomes" id="UP000179243"/>
    </source>
</evidence>
<feature type="transmembrane region" description="Helical" evidence="1">
    <location>
        <begin position="454"/>
        <end position="472"/>
    </location>
</feature>
<keyword evidence="2" id="KW-0732">Signal</keyword>